<evidence type="ECO:0000256" key="1">
    <source>
        <dbReference type="ARBA" id="ARBA00003238"/>
    </source>
</evidence>
<dbReference type="InterPro" id="IPR043168">
    <property type="entry name" value="DegV_C"/>
</dbReference>
<dbReference type="EMBL" id="AXCV01000123">
    <property type="protein sequence ID" value="KGO32018.1"/>
    <property type="molecule type" value="Genomic_DNA"/>
</dbReference>
<organism evidence="3 4">
    <name type="scientific">Oenococcus alcoholitolerans</name>
    <dbReference type="NCBI Taxonomy" id="931074"/>
    <lineage>
        <taxon>Bacteria</taxon>
        <taxon>Bacillati</taxon>
        <taxon>Bacillota</taxon>
        <taxon>Bacilli</taxon>
        <taxon>Lactobacillales</taxon>
        <taxon>Lactobacillaceae</taxon>
        <taxon>Oenococcus</taxon>
    </lineage>
</organism>
<evidence type="ECO:0000313" key="4">
    <source>
        <dbReference type="Proteomes" id="UP000030023"/>
    </source>
</evidence>
<comment type="caution">
    <text evidence="3">The sequence shown here is derived from an EMBL/GenBank/DDBJ whole genome shotgun (WGS) entry which is preliminary data.</text>
</comment>
<dbReference type="Proteomes" id="UP000030023">
    <property type="component" value="Unassembled WGS sequence"/>
</dbReference>
<keyword evidence="4" id="KW-1185">Reference proteome</keyword>
<dbReference type="InterPro" id="IPR003797">
    <property type="entry name" value="DegV"/>
</dbReference>
<dbReference type="PROSITE" id="PS51482">
    <property type="entry name" value="DEGV"/>
    <property type="match status" value="1"/>
</dbReference>
<protein>
    <recommendedName>
        <fullName evidence="5">DegV family protein</fullName>
    </recommendedName>
</protein>
<proteinExistence type="predicted"/>
<gene>
    <name evidence="3" type="ORF">Q757_03555</name>
</gene>
<dbReference type="Gene3D" id="3.30.1180.10">
    <property type="match status" value="1"/>
</dbReference>
<dbReference type="NCBIfam" id="TIGR00762">
    <property type="entry name" value="DegV"/>
    <property type="match status" value="1"/>
</dbReference>
<sequence length="293" mass="32915">MSKNIAIITDSSFNLSEDDIKNYGIYTVPVPLIFHGRVRYSSDWSNPAKFFKEMNSAKELPTTSQPSPADVISVFDQVKKAGYRQAIFLCLSAGISGFYNSLLNLAGDYQGLDVTVWDSKSTLRVAGAQALLAAELSAQGKNLDQIIEKLTILRDSTNIYLIVDDINHLKRTGRLAGGAALVAGLLNIKPILHFDDQGKIVAVAKERQMRRVFRWLLKKFESQRADFDQPIRIMFADANNRELTEEWRKEFSQKYPDLTIEMISIDPMIGVHTGEKAVGFVYMDDWKALAKAE</sequence>
<dbReference type="PANTHER" id="PTHR33434">
    <property type="entry name" value="DEGV DOMAIN-CONTAINING PROTEIN DR_1986-RELATED"/>
    <property type="match status" value="1"/>
</dbReference>
<comment type="function">
    <text evidence="1">May bind long-chain fatty acids, such as palmitate, and may play a role in lipid transport or fatty acid metabolism.</text>
</comment>
<reference evidence="3 4" key="1">
    <citation type="journal article" date="2014" name="Antonie Van Leeuwenhoek">
        <title>Oenococcus alcoholitolerans sp. nov., a lactic acid bacteria isolated from cachaca and ethanol fermentation processes.</title>
        <authorList>
            <person name="Badotti F."/>
            <person name="Moreira A.P."/>
            <person name="Tonon L.A."/>
            <person name="de Lucena B.T."/>
            <person name="Gomes Fde C."/>
            <person name="Kruger R."/>
            <person name="Thompson C.C."/>
            <person name="de Morais M.A.Jr."/>
            <person name="Rosa C.A."/>
            <person name="Thompson F.L."/>
        </authorList>
    </citation>
    <scope>NUCLEOTIDE SEQUENCE [LARGE SCALE GENOMIC DNA]</scope>
    <source>
        <strain evidence="3 4">UFRJ-M7.2.18</strain>
    </source>
</reference>
<dbReference type="Gene3D" id="3.40.50.10170">
    <property type="match status" value="1"/>
</dbReference>
<dbReference type="PANTHER" id="PTHR33434:SF2">
    <property type="entry name" value="FATTY ACID-BINDING PROTEIN TM_1468"/>
    <property type="match status" value="1"/>
</dbReference>
<dbReference type="Pfam" id="PF02645">
    <property type="entry name" value="DegV"/>
    <property type="match status" value="1"/>
</dbReference>
<accession>A0ABR4XRA7</accession>
<name>A0ABR4XRA7_9LACO</name>
<evidence type="ECO:0000313" key="3">
    <source>
        <dbReference type="EMBL" id="KGO32018.1"/>
    </source>
</evidence>
<evidence type="ECO:0008006" key="5">
    <source>
        <dbReference type="Google" id="ProtNLM"/>
    </source>
</evidence>
<evidence type="ECO:0000256" key="2">
    <source>
        <dbReference type="ARBA" id="ARBA00023121"/>
    </source>
</evidence>
<keyword evidence="2" id="KW-0446">Lipid-binding</keyword>
<dbReference type="InterPro" id="IPR050270">
    <property type="entry name" value="DegV_domain_contain"/>
</dbReference>
<dbReference type="SUPFAM" id="SSF82549">
    <property type="entry name" value="DAK1/DegV-like"/>
    <property type="match status" value="1"/>
</dbReference>